<comment type="caution">
    <text evidence="2">The sequence shown here is derived from an EMBL/GenBank/DDBJ whole genome shotgun (WGS) entry which is preliminary data.</text>
</comment>
<dbReference type="Pfam" id="PF05050">
    <property type="entry name" value="Methyltransf_21"/>
    <property type="match status" value="1"/>
</dbReference>
<dbReference type="AlphaFoldDB" id="A0A7V1LLF4"/>
<feature type="domain" description="Methyltransferase FkbM" evidence="1">
    <location>
        <begin position="56"/>
        <end position="224"/>
    </location>
</feature>
<dbReference type="SUPFAM" id="SSF53335">
    <property type="entry name" value="S-adenosyl-L-methionine-dependent methyltransferases"/>
    <property type="match status" value="1"/>
</dbReference>
<dbReference type="PANTHER" id="PTHR34203:SF15">
    <property type="entry name" value="SLL1173 PROTEIN"/>
    <property type="match status" value="1"/>
</dbReference>
<gene>
    <name evidence="2" type="ORF">ENJ10_05720</name>
</gene>
<name>A0A7V1LLF4_CALAY</name>
<organism evidence="2">
    <name type="scientific">Caldithrix abyssi</name>
    <dbReference type="NCBI Taxonomy" id="187145"/>
    <lineage>
        <taxon>Bacteria</taxon>
        <taxon>Pseudomonadati</taxon>
        <taxon>Calditrichota</taxon>
        <taxon>Calditrichia</taxon>
        <taxon>Calditrichales</taxon>
        <taxon>Calditrichaceae</taxon>
        <taxon>Caldithrix</taxon>
    </lineage>
</organism>
<dbReference type="GO" id="GO:0032259">
    <property type="term" value="P:methylation"/>
    <property type="evidence" value="ECO:0007669"/>
    <property type="project" value="UniProtKB-KW"/>
</dbReference>
<sequence length="265" mass="30621">MANKLKEAFVSLIGADRYHRYITFSEQLIKSVCPFHGTGKELMKKELIKTGDVILDIGANIGRFASFACPLVGRRGKVVCFEPVHHARRVLKNMKRMRRFKQVKIAPVALSDRVDTLEIAIPVKRGWKLQTSTAHICQHPEENCRMEKVPVLPLDKFCKENRLDKIDFIKCDTEGYEYFVFRGAQAVLARHKPTIYCEIEEPYVRRQGIDPQEIFTFLGDMGYRAFLSVGGEKLLPVRGYHSRGDYFFFHQNKLIPGLKNYFICE</sequence>
<dbReference type="InterPro" id="IPR006342">
    <property type="entry name" value="FkbM_mtfrase"/>
</dbReference>
<protein>
    <submittedName>
        <fullName evidence="2">FkbM family methyltransferase</fullName>
    </submittedName>
</protein>
<dbReference type="NCBIfam" id="TIGR01444">
    <property type="entry name" value="fkbM_fam"/>
    <property type="match status" value="1"/>
</dbReference>
<evidence type="ECO:0000259" key="1">
    <source>
        <dbReference type="Pfam" id="PF05050"/>
    </source>
</evidence>
<keyword evidence="2" id="KW-0808">Transferase</keyword>
<dbReference type="Gene3D" id="3.40.50.150">
    <property type="entry name" value="Vaccinia Virus protein VP39"/>
    <property type="match status" value="1"/>
</dbReference>
<dbReference type="InterPro" id="IPR029063">
    <property type="entry name" value="SAM-dependent_MTases_sf"/>
</dbReference>
<dbReference type="PANTHER" id="PTHR34203">
    <property type="entry name" value="METHYLTRANSFERASE, FKBM FAMILY PROTEIN"/>
    <property type="match status" value="1"/>
</dbReference>
<accession>A0A7V1LLF4</accession>
<dbReference type="GO" id="GO:0008168">
    <property type="term" value="F:methyltransferase activity"/>
    <property type="evidence" value="ECO:0007669"/>
    <property type="project" value="UniProtKB-KW"/>
</dbReference>
<evidence type="ECO:0000313" key="2">
    <source>
        <dbReference type="EMBL" id="HED10164.1"/>
    </source>
</evidence>
<dbReference type="EMBL" id="DRLD01000158">
    <property type="protein sequence ID" value="HED10164.1"/>
    <property type="molecule type" value="Genomic_DNA"/>
</dbReference>
<proteinExistence type="predicted"/>
<reference evidence="2" key="1">
    <citation type="journal article" date="2020" name="mSystems">
        <title>Genome- and Community-Level Interaction Insights into Carbon Utilization and Element Cycling Functions of Hydrothermarchaeota in Hydrothermal Sediment.</title>
        <authorList>
            <person name="Zhou Z."/>
            <person name="Liu Y."/>
            <person name="Xu W."/>
            <person name="Pan J."/>
            <person name="Luo Z.H."/>
            <person name="Li M."/>
        </authorList>
    </citation>
    <scope>NUCLEOTIDE SEQUENCE [LARGE SCALE GENOMIC DNA]</scope>
    <source>
        <strain evidence="2">HyVt-456</strain>
    </source>
</reference>
<keyword evidence="2" id="KW-0489">Methyltransferase</keyword>
<dbReference type="Proteomes" id="UP000886005">
    <property type="component" value="Unassembled WGS sequence"/>
</dbReference>
<dbReference type="InterPro" id="IPR052514">
    <property type="entry name" value="SAM-dependent_MTase"/>
</dbReference>